<feature type="domain" description="Endonuclease/exonuclease/phosphatase" evidence="1">
    <location>
        <begin position="17"/>
        <end position="262"/>
    </location>
</feature>
<dbReference type="InterPro" id="IPR005135">
    <property type="entry name" value="Endo/exonuclease/phosphatase"/>
</dbReference>
<dbReference type="PANTHER" id="PTHR12121:SF36">
    <property type="entry name" value="ENDONUCLEASE_EXONUCLEASE_PHOSPHATASE DOMAIN-CONTAINING PROTEIN"/>
    <property type="match status" value="1"/>
</dbReference>
<dbReference type="GO" id="GO:0004519">
    <property type="term" value="F:endonuclease activity"/>
    <property type="evidence" value="ECO:0007669"/>
    <property type="project" value="UniProtKB-KW"/>
</dbReference>
<sequence>MDDSLIGPALAPDLHVMTYNIRRRILHLPPRSSDLWSHRKVLLRRLLQAEQPTVLGVQEALLDQARWVGESLGPAFVRIGYGRNANREGESCPLYYDSRRLEAVSWRQFALSNTPTVAGSRSWGNVVPRVVVTAEFRDLGTGAVFRVFNTHFDHRSTKSRLQSARMITRLVDAGSGPVVVMGDANAGVRSAPYRELMHNAGLVDAWLMPERRLTPEWTTYSAYREPRMGGKRIDWLFVGRGVEVKAVGINAVRFDGAAPSDHEPVQAVLRLSPPGATSAPSAATFPR</sequence>
<keyword evidence="2" id="KW-0255">Endonuclease</keyword>
<comment type="caution">
    <text evidence="2">The sequence shown here is derived from an EMBL/GenBank/DDBJ whole genome shotgun (WGS) entry which is preliminary data.</text>
</comment>
<dbReference type="Pfam" id="PF03372">
    <property type="entry name" value="Exo_endo_phos"/>
    <property type="match status" value="1"/>
</dbReference>
<keyword evidence="2" id="KW-0540">Nuclease</keyword>
<dbReference type="PANTHER" id="PTHR12121">
    <property type="entry name" value="CARBON CATABOLITE REPRESSOR PROTEIN 4"/>
    <property type="match status" value="1"/>
</dbReference>
<name>A0ABV2QK35_9MICO</name>
<evidence type="ECO:0000259" key="1">
    <source>
        <dbReference type="Pfam" id="PF03372"/>
    </source>
</evidence>
<dbReference type="SUPFAM" id="SSF56219">
    <property type="entry name" value="DNase I-like"/>
    <property type="match status" value="1"/>
</dbReference>
<proteinExistence type="predicted"/>
<evidence type="ECO:0000313" key="3">
    <source>
        <dbReference type="Proteomes" id="UP001549257"/>
    </source>
</evidence>
<dbReference type="InterPro" id="IPR050410">
    <property type="entry name" value="CCR4/nocturin_mRNA_transcr"/>
</dbReference>
<reference evidence="2 3" key="1">
    <citation type="submission" date="2024-06" db="EMBL/GenBank/DDBJ databases">
        <title>Sorghum-associated microbial communities from plants grown in Nebraska, USA.</title>
        <authorList>
            <person name="Schachtman D."/>
        </authorList>
    </citation>
    <scope>NUCLEOTIDE SEQUENCE [LARGE SCALE GENOMIC DNA]</scope>
    <source>
        <strain evidence="2 3">2857</strain>
    </source>
</reference>
<organism evidence="2 3">
    <name type="scientific">Conyzicola nivalis</name>
    <dbReference type="NCBI Taxonomy" id="1477021"/>
    <lineage>
        <taxon>Bacteria</taxon>
        <taxon>Bacillati</taxon>
        <taxon>Actinomycetota</taxon>
        <taxon>Actinomycetes</taxon>
        <taxon>Micrococcales</taxon>
        <taxon>Microbacteriaceae</taxon>
        <taxon>Conyzicola</taxon>
    </lineage>
</organism>
<dbReference type="Gene3D" id="3.60.10.10">
    <property type="entry name" value="Endonuclease/exonuclease/phosphatase"/>
    <property type="match status" value="1"/>
</dbReference>
<keyword evidence="2" id="KW-0378">Hydrolase</keyword>
<dbReference type="GO" id="GO:0016787">
    <property type="term" value="F:hydrolase activity"/>
    <property type="evidence" value="ECO:0007669"/>
    <property type="project" value="UniProtKB-KW"/>
</dbReference>
<accession>A0ABV2QK35</accession>
<dbReference type="InterPro" id="IPR036691">
    <property type="entry name" value="Endo/exonu/phosph_ase_sf"/>
</dbReference>
<dbReference type="CDD" id="cd09083">
    <property type="entry name" value="EEP-1"/>
    <property type="match status" value="1"/>
</dbReference>
<keyword evidence="3" id="KW-1185">Reference proteome</keyword>
<dbReference type="EMBL" id="JBEPSJ010000001">
    <property type="protein sequence ID" value="MET4581386.1"/>
    <property type="molecule type" value="Genomic_DNA"/>
</dbReference>
<protein>
    <submittedName>
        <fullName evidence="2">Endonuclease/exonuclease/phosphatase family metal-dependent hydrolase</fullName>
    </submittedName>
</protein>
<dbReference type="Proteomes" id="UP001549257">
    <property type="component" value="Unassembled WGS sequence"/>
</dbReference>
<dbReference type="RefSeq" id="WP_354023560.1">
    <property type="nucleotide sequence ID" value="NZ_JBEPSJ010000001.1"/>
</dbReference>
<evidence type="ECO:0000313" key="2">
    <source>
        <dbReference type="EMBL" id="MET4581386.1"/>
    </source>
</evidence>
<gene>
    <name evidence="2" type="ORF">ABIE21_000876</name>
</gene>